<gene>
    <name evidence="2" type="ORF">D934_00850</name>
    <name evidence="3" type="ORF">D934_05710</name>
    <name evidence="4" type="ORF">D934_12765</name>
</gene>
<accession>A0A060H312</accession>
<dbReference type="EMBL" id="CP006696">
    <property type="protein sequence ID" value="AIC10942.1"/>
    <property type="molecule type" value="Genomic_DNA"/>
</dbReference>
<reference evidence="3 5" key="1">
    <citation type="submission" date="2013-08" db="EMBL/GenBank/DDBJ databases">
        <authorList>
            <person name="Stouthamer R."/>
            <person name="Nunney L."/>
        </authorList>
    </citation>
    <scope>NUCLEOTIDE SEQUENCE [LARGE SCALE GENOMIC DNA]</scope>
    <source>
        <strain evidence="5">ann-1</strain>
        <strain evidence="3">Ann-1</strain>
    </source>
</reference>
<dbReference type="KEGG" id="xfs:D934_00850"/>
<dbReference type="PATRIC" id="fig|155920.8.peg.198"/>
<evidence type="ECO:0000313" key="4">
    <source>
        <dbReference type="EMBL" id="AIC11658.1"/>
    </source>
</evidence>
<dbReference type="KEGG" id="xfs:D934_12765"/>
<dbReference type="Proteomes" id="UP000027215">
    <property type="component" value="Chromosome"/>
</dbReference>
<sequence length="42" mass="3696">MEGGGAGDLELAARVGPGAGGEGGGAVKEEVAGGVGEGVGDV</sequence>
<evidence type="ECO:0000313" key="2">
    <source>
        <dbReference type="EMBL" id="AIC10942.1"/>
    </source>
</evidence>
<dbReference type="EMBL" id="CP006696">
    <property type="protein sequence ID" value="AIC11658.1"/>
    <property type="molecule type" value="Genomic_DNA"/>
</dbReference>
<name>A0A060H312_XYLFS</name>
<evidence type="ECO:0000313" key="3">
    <source>
        <dbReference type="EMBL" id="AIC11174.1"/>
    </source>
</evidence>
<dbReference type="EMBL" id="CP006696">
    <property type="protein sequence ID" value="AIC11174.1"/>
    <property type="molecule type" value="Genomic_DNA"/>
</dbReference>
<proteinExistence type="predicted"/>
<evidence type="ECO:0000313" key="5">
    <source>
        <dbReference type="Proteomes" id="UP000027215"/>
    </source>
</evidence>
<evidence type="ECO:0000256" key="1">
    <source>
        <dbReference type="SAM" id="MobiDB-lite"/>
    </source>
</evidence>
<dbReference type="HOGENOM" id="CLU_3260053_0_0_6"/>
<dbReference type="KEGG" id="xfs:D934_05710"/>
<feature type="region of interest" description="Disordered" evidence="1">
    <location>
        <begin position="1"/>
        <end position="42"/>
    </location>
</feature>
<feature type="compositionally biased region" description="Gly residues" evidence="1">
    <location>
        <begin position="33"/>
        <end position="42"/>
    </location>
</feature>
<feature type="compositionally biased region" description="Gly residues" evidence="1">
    <location>
        <begin position="17"/>
        <end position="26"/>
    </location>
</feature>
<dbReference type="AlphaFoldDB" id="A0A060H312"/>
<organism evidence="3 5">
    <name type="scientific">Xylella fastidiosa subsp. sandyi Ann-1</name>
    <dbReference type="NCBI Taxonomy" id="155920"/>
    <lineage>
        <taxon>Bacteria</taxon>
        <taxon>Pseudomonadati</taxon>
        <taxon>Pseudomonadota</taxon>
        <taxon>Gammaproteobacteria</taxon>
        <taxon>Lysobacterales</taxon>
        <taxon>Lysobacteraceae</taxon>
        <taxon>Xylella</taxon>
    </lineage>
</organism>
<protein>
    <submittedName>
        <fullName evidence="3">Uncharacterized protein</fullName>
    </submittedName>
</protein>